<dbReference type="InterPro" id="IPR032675">
    <property type="entry name" value="LRR_dom_sf"/>
</dbReference>
<dbReference type="InterPro" id="IPR036047">
    <property type="entry name" value="F-box-like_dom_sf"/>
</dbReference>
<accession>A0ABM1S583</accession>
<dbReference type="SUPFAM" id="SSF54171">
    <property type="entry name" value="DNA-binding domain"/>
    <property type="match status" value="1"/>
</dbReference>
<evidence type="ECO:0000256" key="1">
    <source>
        <dbReference type="SAM" id="MobiDB-lite"/>
    </source>
</evidence>
<reference evidence="5 6" key="1">
    <citation type="submission" date="2025-05" db="UniProtKB">
        <authorList>
            <consortium name="RefSeq"/>
        </authorList>
    </citation>
    <scope>IDENTIFICATION</scope>
    <source>
        <tissue evidence="5 6">Muscle</tissue>
    </source>
</reference>
<dbReference type="SUPFAM" id="SSF52058">
    <property type="entry name" value="L domain-like"/>
    <property type="match status" value="1"/>
</dbReference>
<dbReference type="SMART" id="SM00256">
    <property type="entry name" value="FBOX"/>
    <property type="match status" value="1"/>
</dbReference>
<feature type="region of interest" description="Disordered" evidence="1">
    <location>
        <begin position="925"/>
        <end position="987"/>
    </location>
</feature>
<dbReference type="RefSeq" id="XP_022238789.1">
    <property type="nucleotide sequence ID" value="XM_022383081.1"/>
</dbReference>
<keyword evidence="4" id="KW-1185">Reference proteome</keyword>
<evidence type="ECO:0000313" key="7">
    <source>
        <dbReference type="RefSeq" id="XP_022238790.1"/>
    </source>
</evidence>
<evidence type="ECO:0000313" key="6">
    <source>
        <dbReference type="RefSeq" id="XP_022238789.1"/>
    </source>
</evidence>
<feature type="region of interest" description="Disordered" evidence="1">
    <location>
        <begin position="405"/>
        <end position="430"/>
    </location>
</feature>
<evidence type="ECO:0000259" key="2">
    <source>
        <dbReference type="PROSITE" id="PS50181"/>
    </source>
</evidence>
<dbReference type="PANTHER" id="PTHR15739">
    <property type="entry name" value="ZINC FINGER PROTEIN"/>
    <property type="match status" value="1"/>
</dbReference>
<dbReference type="Pfam" id="PF01429">
    <property type="entry name" value="MBD"/>
    <property type="match status" value="1"/>
</dbReference>
<feature type="compositionally biased region" description="Basic and acidic residues" evidence="1">
    <location>
        <begin position="479"/>
        <end position="492"/>
    </location>
</feature>
<dbReference type="Pfam" id="PF12937">
    <property type="entry name" value="F-box-like"/>
    <property type="match status" value="1"/>
</dbReference>
<dbReference type="RefSeq" id="XP_022238788.1">
    <property type="nucleotide sequence ID" value="XM_022383080.1"/>
</dbReference>
<feature type="compositionally biased region" description="Polar residues" evidence="1">
    <location>
        <begin position="500"/>
        <end position="510"/>
    </location>
</feature>
<feature type="region of interest" description="Disordered" evidence="1">
    <location>
        <begin position="479"/>
        <end position="521"/>
    </location>
</feature>
<dbReference type="InterPro" id="IPR016177">
    <property type="entry name" value="DNA-bd_dom_sf"/>
</dbReference>
<dbReference type="SUPFAM" id="SSF57903">
    <property type="entry name" value="FYVE/PHD zinc finger"/>
    <property type="match status" value="1"/>
</dbReference>
<dbReference type="Gene3D" id="3.80.10.10">
    <property type="entry name" value="Ribonuclease Inhibitor"/>
    <property type="match status" value="1"/>
</dbReference>
<sequence length="1946" mass="218278">MDKTLKQMTKLLEVKNQTQKHEQEKSTLLENSKELEVVPVEKSKVEDVTNVMEESIQEKEIQIENGTLNSSPSHAQHTSSYASNSLYRNIVDEDNNDKGFGTKDQIAHNVVNATSNVQESGPVKEKDKELTSQWQMQESQNKYLADSHFSSEKTKGQAQRKCEILEGNVINDHHQFLPRNQGCLDIIKKENEVTVNVVHEPVMKILENTDLQKLQSEVEIIFQVDQDEMVIEKLKSKEGVKKVNDNTVAEEVRDIVETAVDSDNVKKDDSKVNFTMKKSHEKHVDVGENSKKLGEISCSGLLDTSNHEELVPDKDIMLEKNEIMSVVPQINDGDFITEPSDEQKLNLKQTNYVTQSLNSSVHKGKLSNTEQDVKAVGQKEKLKCIENSKVKDNPMLVKSSDLITETSEVSQSLSSNEQSLTESEETRCQQLGSDKKLNAKDIEETEMTQKIERKNRSLDKNNYNSTVLDVENFTNSEREASVKVDRTAERSSGKKKRSTIESTMRTSSVDSELDEASLKTPSRPLEIMKEYKSFVKQEAEKIKAGTVYTTAHLKTLSHNGFHKEQVGKPLSGGAKRKYSASPADTESKATPRREENDEPPKLETLENESYKKPFQHGWKREIVFRAVVEGKLQNKKGRMADIYYSSPTGQKLRSIKEVQSFMEKHPSFRLPLEYFTYAKYSVYHEPLEIHRLASTKSKTLEIISSTPTKRKRVSTSITPEIKVPVPKAKETPKKQLDGSVTPKTEKRCIPKIKPTPTATGIRKKSLDNIVSKGGNKYSPRIKDTPIVQTSAQKKLSDRVFTSKGELRCGPRIKYTPIVPRSTPIKLSYGILKPKRKKKCGPKIKFTPIRLKEGKSSPQIQYFLQSVIKIPKICIRKLDSEKSVQAQDKMQISASNNVQDEDKMQISASNNVQDEDKMQISANKSIQDEAKKQVSANKSLQDEVKQISSNKSMQEEIKTQINANKVKKPKARKKINPKKNEQVKHKKHQKTFSLLSKIKVRSSKAILCSLHCMGRNYELPSLHCGICLCLFHPECVGIPPSSCSSIFICQFCRKNVKGKVLFLPSGDRPFMPQEFQFLNQTKPLHNGKAEEEALTPAKPPAESNIRPNTTIPLPEVVLTQDPFAKEGSIRNNTPKATVPLKTSLASLSSLELQAIHPFPGAPVRHSLPQGQKFIHRNSLAGDNMGQVSNVSPVSNSDGVHGSVVQNVLFMPVHTQTSSCRPASVQVIQSPSHVIGSVSGAVVTSLPLLSSSSPHLLQALSSHPLVRTGNEAIVDAGKSQLFQRTQKNVLSPAHSTVANTPLLPDGFLVTNPVGKPVTENTNLPLPICSGSLKLQPVTNLVTCSSGSNICLTPTVSVVPSSSIAVLPQVLPLRGSVCSTIPFASNSSTFRVQIQKSNPVHLYKIDLSGRKWLDNMKTTSTTTTTVSDKNSFAMSKTVAVEKKTESSLTEEVPQATIPFVSSHIETPSPLPKEDLMVLESEAPSVQTEIEKHSVQSEIKLKEVKVTLVKLPERIYNYSVRSQASKETLKMQKPKPSLCYINQLVGGFDCINYIFQYLGVADLLRASQVSRSWRNIARQSNLWKSVCLKDLYITNWARCTRTLQQFNTTSLDLRDVKHIEDCVTFWHYFIQCLEDLRNIRFLTFGEVVPEVLPAVFETITQLRSLTAECVTEAMGPSVWTMLCKIDFIKIRRLTNLNSLWIRSGGGLRLSPLLSSGSIRCLGNLNMLRHLHLTTLVGAPSESFQFIEKLLLLESLAIGNCYFWNSWNYACLGKLKHLKKLRLEKGGQLNDPGLQNALSNLTLLEELQLLYFVIPSNLGSALQKLQNLSQLVMWPDIYKQAPRVNQNTLEAVYSLKMLSKFSWGVMSLPSETNNEDNTCDKQKIIPFLRHKENCQWSSIKNSSKNQINPECIVRVHLEELEQQLRNLLTNTRITVYSVPLESFNRFCSAFR</sequence>
<dbReference type="Gene3D" id="3.30.890.10">
    <property type="entry name" value="Methyl-cpg-binding Protein 2, Chain A"/>
    <property type="match status" value="1"/>
</dbReference>
<gene>
    <name evidence="5 6 7" type="primary">LOC106457245</name>
</gene>
<dbReference type="InterPro" id="IPR052283">
    <property type="entry name" value="GenomicStab_NeuMorph_Reg"/>
</dbReference>
<feature type="compositionally biased region" description="Basic and acidic residues" evidence="1">
    <location>
        <begin position="585"/>
        <end position="607"/>
    </location>
</feature>
<dbReference type="InterPro" id="IPR001810">
    <property type="entry name" value="F-box_dom"/>
</dbReference>
<feature type="compositionally biased region" description="Polar residues" evidence="1">
    <location>
        <begin position="405"/>
        <end position="421"/>
    </location>
</feature>
<dbReference type="GeneID" id="106457245"/>
<dbReference type="InterPro" id="IPR001739">
    <property type="entry name" value="Methyl_CpG_DNA-bd"/>
</dbReference>
<dbReference type="PANTHER" id="PTHR15739:SF5">
    <property type="entry name" value="LD23158P"/>
    <property type="match status" value="1"/>
</dbReference>
<dbReference type="InterPro" id="IPR011011">
    <property type="entry name" value="Znf_FYVE_PHD"/>
</dbReference>
<evidence type="ECO:0000313" key="4">
    <source>
        <dbReference type="Proteomes" id="UP000694941"/>
    </source>
</evidence>
<feature type="compositionally biased region" description="Basic residues" evidence="1">
    <location>
        <begin position="964"/>
        <end position="976"/>
    </location>
</feature>
<dbReference type="CDD" id="cd00122">
    <property type="entry name" value="MBD"/>
    <property type="match status" value="1"/>
</dbReference>
<dbReference type="SMART" id="SM00391">
    <property type="entry name" value="MBD"/>
    <property type="match status" value="1"/>
</dbReference>
<dbReference type="Proteomes" id="UP000694941">
    <property type="component" value="Unplaced"/>
</dbReference>
<proteinExistence type="predicted"/>
<dbReference type="RefSeq" id="XP_022238790.1">
    <property type="nucleotide sequence ID" value="XM_022383082.1"/>
</dbReference>
<organism evidence="4 5">
    <name type="scientific">Limulus polyphemus</name>
    <name type="common">Atlantic horseshoe crab</name>
    <dbReference type="NCBI Taxonomy" id="6850"/>
    <lineage>
        <taxon>Eukaryota</taxon>
        <taxon>Metazoa</taxon>
        <taxon>Ecdysozoa</taxon>
        <taxon>Arthropoda</taxon>
        <taxon>Chelicerata</taxon>
        <taxon>Merostomata</taxon>
        <taxon>Xiphosura</taxon>
        <taxon>Limulidae</taxon>
        <taxon>Limulus</taxon>
    </lineage>
</organism>
<evidence type="ECO:0000259" key="3">
    <source>
        <dbReference type="PROSITE" id="PS50982"/>
    </source>
</evidence>
<dbReference type="PROSITE" id="PS50181">
    <property type="entry name" value="FBOX"/>
    <property type="match status" value="1"/>
</dbReference>
<dbReference type="SUPFAM" id="SSF81383">
    <property type="entry name" value="F-box domain"/>
    <property type="match status" value="1"/>
</dbReference>
<feature type="region of interest" description="Disordered" evidence="1">
    <location>
        <begin position="559"/>
        <end position="607"/>
    </location>
</feature>
<feature type="domain" description="F-box" evidence="2">
    <location>
        <begin position="1547"/>
        <end position="1582"/>
    </location>
</feature>
<protein>
    <submittedName>
        <fullName evidence="5 6">Uncharacterized protein LOC106457245</fullName>
    </submittedName>
</protein>
<feature type="region of interest" description="Disordered" evidence="1">
    <location>
        <begin position="1"/>
        <end position="26"/>
    </location>
</feature>
<evidence type="ECO:0000313" key="5">
    <source>
        <dbReference type="RefSeq" id="XP_022238788.1"/>
    </source>
</evidence>
<name>A0ABM1S583_LIMPO</name>
<dbReference type="PROSITE" id="PS50982">
    <property type="entry name" value="MBD"/>
    <property type="match status" value="1"/>
</dbReference>
<feature type="domain" description="MBD" evidence="3">
    <location>
        <begin position="604"/>
        <end position="682"/>
    </location>
</feature>
<feature type="region of interest" description="Disordered" evidence="1">
    <location>
        <begin position="1086"/>
        <end position="1107"/>
    </location>
</feature>